<protein>
    <recommendedName>
        <fullName evidence="2">PEP-CTERM protein-sorting domain-containing protein</fullName>
    </recommendedName>
</protein>
<name>A0A3B0S5E9_9ZZZZ</name>
<proteinExistence type="predicted"/>
<evidence type="ECO:0008006" key="2">
    <source>
        <dbReference type="Google" id="ProtNLM"/>
    </source>
</evidence>
<evidence type="ECO:0000313" key="1">
    <source>
        <dbReference type="EMBL" id="VAW00108.1"/>
    </source>
</evidence>
<organism evidence="1">
    <name type="scientific">hydrothermal vent metagenome</name>
    <dbReference type="NCBI Taxonomy" id="652676"/>
    <lineage>
        <taxon>unclassified sequences</taxon>
        <taxon>metagenomes</taxon>
        <taxon>ecological metagenomes</taxon>
    </lineage>
</organism>
<gene>
    <name evidence="1" type="ORF">MNBD_ALPHA01-712</name>
</gene>
<dbReference type="EMBL" id="UOEJ01000128">
    <property type="protein sequence ID" value="VAW00108.1"/>
    <property type="molecule type" value="Genomic_DNA"/>
</dbReference>
<reference evidence="1" key="1">
    <citation type="submission" date="2018-06" db="EMBL/GenBank/DDBJ databases">
        <authorList>
            <person name="Zhirakovskaya E."/>
        </authorList>
    </citation>
    <scope>NUCLEOTIDE SEQUENCE</scope>
</reference>
<accession>A0A3B0S5E9</accession>
<dbReference type="AlphaFoldDB" id="A0A3B0S5E9"/>
<sequence>MKFYKIAAIALSLGVLSTPVQATVISLNQTIIINQSLNDQNPTISGSFDLSAVLSGITNAYDMTNVSAVITASGYSALDNVRTETYGSYSFIGSETRQTFPGASYTESYPCGFRTCYRTIIVPPRYTTDNAYARNLDIRNIDDVIDEMLVEIGPATYTDTVDTHNTDFRYNRYMDYSTGTHGGGYNFFYTDERRVTDQYFGSLSLNQDISGLIASSIDFTQDILNWSMMANIGQFRAQQISLQLSFNRTTDVPEPDMAFLFGAGFAYLGWRSRRRQRKSL</sequence>